<feature type="domain" description="DUF397" evidence="1">
    <location>
        <begin position="16"/>
        <end position="68"/>
    </location>
</feature>
<sequence>MSERADLYTADLGEITWKTSTYTAGNGNCVEVGIIPASLGVAVRDTKDRGIPATLTSRDAWAAFVTAVANHELRPE</sequence>
<evidence type="ECO:0000259" key="1">
    <source>
        <dbReference type="Pfam" id="PF04149"/>
    </source>
</evidence>
<evidence type="ECO:0000313" key="2">
    <source>
        <dbReference type="EMBL" id="RKN09091.1"/>
    </source>
</evidence>
<evidence type="ECO:0000313" key="5">
    <source>
        <dbReference type="Proteomes" id="UP000275024"/>
    </source>
</evidence>
<dbReference type="InterPro" id="IPR007278">
    <property type="entry name" value="DUF397"/>
</dbReference>
<proteinExistence type="predicted"/>
<accession>A0A3A9W7A8</accession>
<keyword evidence="4" id="KW-1185">Reference proteome</keyword>
<dbReference type="Proteomes" id="UP000275024">
    <property type="component" value="Unassembled WGS sequence"/>
</dbReference>
<name>A0A3A9W7A8_9ACTN</name>
<evidence type="ECO:0000313" key="4">
    <source>
        <dbReference type="Proteomes" id="UP000268652"/>
    </source>
</evidence>
<comment type="caution">
    <text evidence="2">The sequence shown here is derived from an EMBL/GenBank/DDBJ whole genome shotgun (WGS) entry which is preliminary data.</text>
</comment>
<reference evidence="4 5" key="1">
    <citation type="submission" date="2018-09" db="EMBL/GenBank/DDBJ databases">
        <title>Streptomyces sp. nov. DS1-2, an endophytic actinomycete isolated from roots of Dendrobium scabrilingue.</title>
        <authorList>
            <person name="Kuncharoen N."/>
            <person name="Kudo T."/>
            <person name="Ohkuma M."/>
            <person name="Yuki M."/>
            <person name="Tanasupawat S."/>
        </authorList>
    </citation>
    <scope>NUCLEOTIDE SEQUENCE [LARGE SCALE GENOMIC DNA]</scope>
    <source>
        <strain evidence="2 5">AZ1-7</strain>
        <strain evidence="3 4">DS1-2</strain>
    </source>
</reference>
<dbReference type="EMBL" id="RBDX01000009">
    <property type="protein sequence ID" value="RKN09091.1"/>
    <property type="molecule type" value="Genomic_DNA"/>
</dbReference>
<dbReference type="EMBL" id="RBDY01000009">
    <property type="protein sequence ID" value="RKN22718.1"/>
    <property type="molecule type" value="Genomic_DNA"/>
</dbReference>
<gene>
    <name evidence="3" type="ORF">D7318_14255</name>
    <name evidence="2" type="ORF">D7319_14300</name>
</gene>
<dbReference type="AlphaFoldDB" id="A0A3A9W7A8"/>
<evidence type="ECO:0000313" key="3">
    <source>
        <dbReference type="EMBL" id="RKN22718.1"/>
    </source>
</evidence>
<dbReference type="Pfam" id="PF04149">
    <property type="entry name" value="DUF397"/>
    <property type="match status" value="1"/>
</dbReference>
<dbReference type="OrthoDB" id="4289692at2"/>
<organism evidence="2 5">
    <name type="scientific">Streptomyces radicis</name>
    <dbReference type="NCBI Taxonomy" id="1750517"/>
    <lineage>
        <taxon>Bacteria</taxon>
        <taxon>Bacillati</taxon>
        <taxon>Actinomycetota</taxon>
        <taxon>Actinomycetes</taxon>
        <taxon>Kitasatosporales</taxon>
        <taxon>Streptomycetaceae</taxon>
        <taxon>Streptomyces</taxon>
    </lineage>
</organism>
<protein>
    <submittedName>
        <fullName evidence="2">DUF397 domain-containing protein</fullName>
    </submittedName>
</protein>
<dbReference type="Proteomes" id="UP000268652">
    <property type="component" value="Unassembled WGS sequence"/>
</dbReference>
<dbReference type="RefSeq" id="WP_120697372.1">
    <property type="nucleotide sequence ID" value="NZ_RBDX01000009.1"/>
</dbReference>